<dbReference type="eggNOG" id="ENOG502SG2H">
    <property type="taxonomic scope" value="Eukaryota"/>
</dbReference>
<sequence>MPLYSSTLCGNMAHILGLGKRSENYTCSHIQTTHSSFMSQQHKSPNTLPTHIASVSKSDQNFSSPVMEDRKIFGLVSEPEEYCRELDVAVRAVQMSCFLCQKLQNTWILNSQINHHNSPLTVA</sequence>
<proteinExistence type="predicted"/>
<dbReference type="Proteomes" id="UP000000226">
    <property type="component" value="Chromosome 2"/>
</dbReference>
<dbReference type="EMBL" id="CM002289">
    <property type="protein sequence ID" value="ESW31260.1"/>
    <property type="molecule type" value="Genomic_DNA"/>
</dbReference>
<dbReference type="STRING" id="3885.V7CPU1"/>
<dbReference type="AlphaFoldDB" id="V7CPU1"/>
<evidence type="ECO:0000313" key="1">
    <source>
        <dbReference type="EMBL" id="ESW31260.1"/>
    </source>
</evidence>
<organism evidence="1 2">
    <name type="scientific">Phaseolus vulgaris</name>
    <name type="common">Kidney bean</name>
    <name type="synonym">French bean</name>
    <dbReference type="NCBI Taxonomy" id="3885"/>
    <lineage>
        <taxon>Eukaryota</taxon>
        <taxon>Viridiplantae</taxon>
        <taxon>Streptophyta</taxon>
        <taxon>Embryophyta</taxon>
        <taxon>Tracheophyta</taxon>
        <taxon>Spermatophyta</taxon>
        <taxon>Magnoliopsida</taxon>
        <taxon>eudicotyledons</taxon>
        <taxon>Gunneridae</taxon>
        <taxon>Pentapetalae</taxon>
        <taxon>rosids</taxon>
        <taxon>fabids</taxon>
        <taxon>Fabales</taxon>
        <taxon>Fabaceae</taxon>
        <taxon>Papilionoideae</taxon>
        <taxon>50 kb inversion clade</taxon>
        <taxon>NPAAA clade</taxon>
        <taxon>indigoferoid/millettioid clade</taxon>
        <taxon>Phaseoleae</taxon>
        <taxon>Phaseolus</taxon>
    </lineage>
</organism>
<protein>
    <submittedName>
        <fullName evidence="1">Uncharacterized protein</fullName>
    </submittedName>
</protein>
<feature type="non-terminal residue" evidence="1">
    <location>
        <position position="123"/>
    </location>
</feature>
<name>V7CPU1_PHAVU</name>
<keyword evidence="2" id="KW-1185">Reference proteome</keyword>
<gene>
    <name evidence="1" type="ORF">PHAVU_002G2236001g</name>
</gene>
<reference evidence="2" key="1">
    <citation type="journal article" date="2014" name="Nat. Genet.">
        <title>A reference genome for common bean and genome-wide analysis of dual domestications.</title>
        <authorList>
            <person name="Schmutz J."/>
            <person name="McClean P.E."/>
            <person name="Mamidi S."/>
            <person name="Wu G.A."/>
            <person name="Cannon S.B."/>
            <person name="Grimwood J."/>
            <person name="Jenkins J."/>
            <person name="Shu S."/>
            <person name="Song Q."/>
            <person name="Chavarro C."/>
            <person name="Torres-Torres M."/>
            <person name="Geffroy V."/>
            <person name="Moghaddam S.M."/>
            <person name="Gao D."/>
            <person name="Abernathy B."/>
            <person name="Barry K."/>
            <person name="Blair M."/>
            <person name="Brick M.A."/>
            <person name="Chovatia M."/>
            <person name="Gepts P."/>
            <person name="Goodstein D.M."/>
            <person name="Gonzales M."/>
            <person name="Hellsten U."/>
            <person name="Hyten D.L."/>
            <person name="Jia G."/>
            <person name="Kelly J.D."/>
            <person name="Kudrna D."/>
            <person name="Lee R."/>
            <person name="Richard M.M."/>
            <person name="Miklas P.N."/>
            <person name="Osorno J.M."/>
            <person name="Rodrigues J."/>
            <person name="Thareau V."/>
            <person name="Urrea C.A."/>
            <person name="Wang M."/>
            <person name="Yu Y."/>
            <person name="Zhang M."/>
            <person name="Wing R.A."/>
            <person name="Cregan P.B."/>
            <person name="Rokhsar D.S."/>
            <person name="Jackson S.A."/>
        </authorList>
    </citation>
    <scope>NUCLEOTIDE SEQUENCE [LARGE SCALE GENOMIC DNA]</scope>
    <source>
        <strain evidence="2">cv. G19833</strain>
    </source>
</reference>
<dbReference type="OMA" id="CSIFRAN"/>
<accession>V7CPU1</accession>
<dbReference type="Gramene" id="ESW31260">
    <property type="protein sequence ID" value="ESW31260"/>
    <property type="gene ID" value="PHAVU_002G2236001g"/>
</dbReference>
<dbReference type="OrthoDB" id="1730361at2759"/>
<evidence type="ECO:0000313" key="2">
    <source>
        <dbReference type="Proteomes" id="UP000000226"/>
    </source>
</evidence>